<proteinExistence type="predicted"/>
<dbReference type="AlphaFoldDB" id="A0A484KMX8"/>
<protein>
    <submittedName>
        <fullName evidence="2">Uncharacterized protein</fullName>
    </submittedName>
</protein>
<keyword evidence="3" id="KW-1185">Reference proteome</keyword>
<feature type="region of interest" description="Disordered" evidence="1">
    <location>
        <begin position="1"/>
        <end position="91"/>
    </location>
</feature>
<feature type="region of interest" description="Disordered" evidence="1">
    <location>
        <begin position="268"/>
        <end position="318"/>
    </location>
</feature>
<evidence type="ECO:0000256" key="1">
    <source>
        <dbReference type="SAM" id="MobiDB-lite"/>
    </source>
</evidence>
<feature type="compositionally biased region" description="Basic and acidic residues" evidence="1">
    <location>
        <begin position="54"/>
        <end position="65"/>
    </location>
</feature>
<evidence type="ECO:0000313" key="2">
    <source>
        <dbReference type="EMBL" id="VFQ67073.1"/>
    </source>
</evidence>
<evidence type="ECO:0000313" key="3">
    <source>
        <dbReference type="Proteomes" id="UP000595140"/>
    </source>
</evidence>
<feature type="compositionally biased region" description="Polar residues" evidence="1">
    <location>
        <begin position="79"/>
        <end position="90"/>
    </location>
</feature>
<dbReference type="EMBL" id="OOIL02000561">
    <property type="protein sequence ID" value="VFQ67073.1"/>
    <property type="molecule type" value="Genomic_DNA"/>
</dbReference>
<feature type="region of interest" description="Disordered" evidence="1">
    <location>
        <begin position="230"/>
        <end position="249"/>
    </location>
</feature>
<dbReference type="Proteomes" id="UP000595140">
    <property type="component" value="Unassembled WGS sequence"/>
</dbReference>
<organism evidence="2 3">
    <name type="scientific">Cuscuta campestris</name>
    <dbReference type="NCBI Taxonomy" id="132261"/>
    <lineage>
        <taxon>Eukaryota</taxon>
        <taxon>Viridiplantae</taxon>
        <taxon>Streptophyta</taxon>
        <taxon>Embryophyta</taxon>
        <taxon>Tracheophyta</taxon>
        <taxon>Spermatophyta</taxon>
        <taxon>Magnoliopsida</taxon>
        <taxon>eudicotyledons</taxon>
        <taxon>Gunneridae</taxon>
        <taxon>Pentapetalae</taxon>
        <taxon>asterids</taxon>
        <taxon>lamiids</taxon>
        <taxon>Solanales</taxon>
        <taxon>Convolvulaceae</taxon>
        <taxon>Cuscuteae</taxon>
        <taxon>Cuscuta</taxon>
        <taxon>Cuscuta subgen. Grammica</taxon>
        <taxon>Cuscuta sect. Cleistogrammica</taxon>
    </lineage>
</organism>
<gene>
    <name evidence="2" type="ORF">CCAM_LOCUS8849</name>
</gene>
<reference evidence="2 3" key="1">
    <citation type="submission" date="2018-04" db="EMBL/GenBank/DDBJ databases">
        <authorList>
            <person name="Vogel A."/>
        </authorList>
    </citation>
    <scope>NUCLEOTIDE SEQUENCE [LARGE SCALE GENOMIC DNA]</scope>
</reference>
<name>A0A484KMX8_9ASTE</name>
<sequence length="400" mass="45615">MATKKIGATRIDGSGSRHEEEEEEEISAQGELQRKKKRKITSPLTFGNVNPDELVGKEHVEETSAHNKSPQQPDEEIPQVQNSPTSSQPQIDDAENQFWQLYNDWRAWKVGNSAEQLLSWDQQLKNEKIIKKCLGLPINYCCEQILDVDWVWQRNYEDLHLEHLVTSPVSEFEADDEDHAVYMPIFPKATKDQMAFTTKAKADMEATTEGFQVFLEISPAIETVLTEADQENAASTPQEQNQETSEEELQQLIQSQVLEIFTTPCEISNQPELEIPEKSTRNLEQSTPPEANEFQEEQAEESEKTLRIDDEEGEQGDAESLPLQLFHRAPSSHQVTNFHFHSSSTPTLPDEVPETWTKKVQGLIESALASQHASFRQEIEQMEARHNKPMEKSVRISALH</sequence>
<accession>A0A484KMX8</accession>